<comment type="similarity">
    <text evidence="1">Belongs to the universal stress protein A family.</text>
</comment>
<geneLocation type="plasmid" evidence="5">
    <name>pf1</name>
</geneLocation>
<keyword evidence="3" id="KW-0614">Plasmid</keyword>
<evidence type="ECO:0000313" key="3">
    <source>
        <dbReference type="EMBL" id="AYO75864.1"/>
    </source>
</evidence>
<dbReference type="Gene3D" id="3.40.50.12370">
    <property type="match status" value="1"/>
</dbReference>
<dbReference type="EMBL" id="CP060123">
    <property type="protein sequence ID" value="QNG49353.1"/>
    <property type="molecule type" value="Genomic_DNA"/>
</dbReference>
<evidence type="ECO:0000313" key="5">
    <source>
        <dbReference type="Proteomes" id="UP000280708"/>
    </source>
</evidence>
<evidence type="ECO:0000313" key="4">
    <source>
        <dbReference type="EMBL" id="QNG49353.1"/>
    </source>
</evidence>
<dbReference type="InterPro" id="IPR006016">
    <property type="entry name" value="UspA"/>
</dbReference>
<geneLocation type="plasmid" evidence="4 6">
    <name>unnamed1</name>
</geneLocation>
<reference evidence="3 5" key="1">
    <citation type="submission" date="2018-10" db="EMBL/GenBank/DDBJ databases">
        <title>Characterization and genome analysis of a novel bacterium Sphingobium yanoikuyae SJTF8 capable of degrading PAHs.</title>
        <authorList>
            <person name="Yin C."/>
            <person name="Xiong W."/>
            <person name="Liang R."/>
        </authorList>
    </citation>
    <scope>NUCLEOTIDE SEQUENCE [LARGE SCALE GENOMIC DNA]</scope>
    <source>
        <strain evidence="3 5">SJTF8</strain>
        <plasmid evidence="5">pf1</plasmid>
        <plasmid evidence="3">pF1</plasmid>
    </source>
</reference>
<evidence type="ECO:0000256" key="1">
    <source>
        <dbReference type="ARBA" id="ARBA00008791"/>
    </source>
</evidence>
<name>A0A3G2UMT2_SPHYA</name>
<dbReference type="PANTHER" id="PTHR46268:SF15">
    <property type="entry name" value="UNIVERSAL STRESS PROTEIN HP_0031"/>
    <property type="match status" value="1"/>
</dbReference>
<feature type="domain" description="UspA" evidence="2">
    <location>
        <begin position="195"/>
        <end position="271"/>
    </location>
</feature>
<protein>
    <submittedName>
        <fullName evidence="3">Universal stress protein</fullName>
    </submittedName>
</protein>
<sequence>MPIRDLLAVVDTGEQDGQFLEDAIAFAAFHDARLSFVVLSAMPAETYALTMGPPYVFLDDYAEAVSAKEARITKAAGAANIEVRTISDQPAVIFSKAAVYARYADLVLFGPRSAYEHPPIRRETIESILFASGRPVLVLPQGHRPGAVDHLAIGWNATREATLALREAKALADPGAKIDVLVLNGKPSEKGHGSEPGADIARHLARHGFDADVVALSRGDGSDAEALIRGAREHGAAMLALGAYGHSRLREMILGGVTRDLIDGAEIPLLFAH</sequence>
<accession>A0A3G2UMT2</accession>
<proteinExistence type="inferred from homology"/>
<dbReference type="RefSeq" id="WP_122129182.1">
    <property type="nucleotide sequence ID" value="NZ_CP033227.1"/>
</dbReference>
<evidence type="ECO:0000259" key="2">
    <source>
        <dbReference type="Pfam" id="PF00582"/>
    </source>
</evidence>
<evidence type="ECO:0000313" key="6">
    <source>
        <dbReference type="Proteomes" id="UP000515377"/>
    </source>
</evidence>
<gene>
    <name evidence="3" type="ORF">EBF16_02585</name>
    <name evidence="4" type="ORF">H3V42_31280</name>
</gene>
<dbReference type="EMBL" id="CP033227">
    <property type="protein sequence ID" value="AYO75864.1"/>
    <property type="molecule type" value="Genomic_DNA"/>
</dbReference>
<dbReference type="Pfam" id="PF00582">
    <property type="entry name" value="Usp"/>
    <property type="match status" value="1"/>
</dbReference>
<dbReference type="PANTHER" id="PTHR46268">
    <property type="entry name" value="STRESS RESPONSE PROTEIN NHAX"/>
    <property type="match status" value="1"/>
</dbReference>
<dbReference type="AlphaFoldDB" id="A0A3G2UMT2"/>
<dbReference type="CDD" id="cd00293">
    <property type="entry name" value="USP-like"/>
    <property type="match status" value="1"/>
</dbReference>
<dbReference type="SUPFAM" id="SSF52402">
    <property type="entry name" value="Adenine nucleotide alpha hydrolases-like"/>
    <property type="match status" value="2"/>
</dbReference>
<geneLocation type="plasmid" evidence="3">
    <name>pF1</name>
</geneLocation>
<reference evidence="4 6" key="2">
    <citation type="submission" date="2020-07" db="EMBL/GenBank/DDBJ databases">
        <title>Whole genome sequence of Sphingobium yanoikuyae A3.</title>
        <authorList>
            <person name="Han S.-S."/>
        </authorList>
    </citation>
    <scope>NUCLEOTIDE SEQUENCE [LARGE SCALE GENOMIC DNA]</scope>
    <source>
        <strain evidence="4 6">A3</strain>
        <plasmid evidence="4 6">unnamed1</plasmid>
    </source>
</reference>
<dbReference type="Proteomes" id="UP000515377">
    <property type="component" value="Plasmid unnamed1"/>
</dbReference>
<organism evidence="3 5">
    <name type="scientific">Sphingobium yanoikuyae</name>
    <name type="common">Sphingomonas yanoikuyae</name>
    <dbReference type="NCBI Taxonomy" id="13690"/>
    <lineage>
        <taxon>Bacteria</taxon>
        <taxon>Pseudomonadati</taxon>
        <taxon>Pseudomonadota</taxon>
        <taxon>Alphaproteobacteria</taxon>
        <taxon>Sphingomonadales</taxon>
        <taxon>Sphingomonadaceae</taxon>
        <taxon>Sphingobium</taxon>
    </lineage>
</organism>
<dbReference type="Proteomes" id="UP000280708">
    <property type="component" value="Plasmid pF1"/>
</dbReference>